<accession>A0A820E3V2</accession>
<name>A0A820E3V2_9BILA</name>
<proteinExistence type="predicted"/>
<organism evidence="1 2">
    <name type="scientific">Adineta steineri</name>
    <dbReference type="NCBI Taxonomy" id="433720"/>
    <lineage>
        <taxon>Eukaryota</taxon>
        <taxon>Metazoa</taxon>
        <taxon>Spiralia</taxon>
        <taxon>Gnathifera</taxon>
        <taxon>Rotifera</taxon>
        <taxon>Eurotatoria</taxon>
        <taxon>Bdelloidea</taxon>
        <taxon>Adinetida</taxon>
        <taxon>Adinetidae</taxon>
        <taxon>Adineta</taxon>
    </lineage>
</organism>
<gene>
    <name evidence="1" type="ORF">OKA104_LOCUS43066</name>
</gene>
<sequence>MPYANQPNVQVTDLTDDNIKFIIDNTD</sequence>
<evidence type="ECO:0000313" key="2">
    <source>
        <dbReference type="Proteomes" id="UP000663881"/>
    </source>
</evidence>
<reference evidence="1" key="1">
    <citation type="submission" date="2021-02" db="EMBL/GenBank/DDBJ databases">
        <authorList>
            <person name="Nowell W R."/>
        </authorList>
    </citation>
    <scope>NUCLEOTIDE SEQUENCE</scope>
</reference>
<feature type="non-terminal residue" evidence="1">
    <location>
        <position position="27"/>
    </location>
</feature>
<protein>
    <submittedName>
        <fullName evidence="1">Uncharacterized protein</fullName>
    </submittedName>
</protein>
<comment type="caution">
    <text evidence="1">The sequence shown here is derived from an EMBL/GenBank/DDBJ whole genome shotgun (WGS) entry which is preliminary data.</text>
</comment>
<dbReference type="Proteomes" id="UP000663881">
    <property type="component" value="Unassembled WGS sequence"/>
</dbReference>
<evidence type="ECO:0000313" key="1">
    <source>
        <dbReference type="EMBL" id="CAF4240763.1"/>
    </source>
</evidence>
<dbReference type="AlphaFoldDB" id="A0A820E3V2"/>
<dbReference type="EMBL" id="CAJOAY010011677">
    <property type="protein sequence ID" value="CAF4240763.1"/>
    <property type="molecule type" value="Genomic_DNA"/>
</dbReference>